<feature type="domain" description="DNA ligase D polymerase" evidence="1">
    <location>
        <begin position="6"/>
        <end position="45"/>
    </location>
</feature>
<dbReference type="RefSeq" id="WP_407642540.1">
    <property type="nucleotide sequence ID" value="NZ_FCOM02000101.1"/>
</dbReference>
<reference evidence="2" key="1">
    <citation type="submission" date="2016-01" db="EMBL/GenBank/DDBJ databases">
        <authorList>
            <person name="Peeters C."/>
        </authorList>
    </citation>
    <scope>NUCLEOTIDE SEQUENCE [LARGE SCALE GENOMIC DNA]</scope>
    <source>
        <strain evidence="2">LMG 29317</strain>
    </source>
</reference>
<protein>
    <submittedName>
        <fullName evidence="2">ATP dependent DNA ligase</fullName>
    </submittedName>
</protein>
<dbReference type="Proteomes" id="UP000055019">
    <property type="component" value="Unassembled WGS sequence"/>
</dbReference>
<name>A0A158L3E3_9BURK</name>
<evidence type="ECO:0000259" key="1">
    <source>
        <dbReference type="Pfam" id="PF21686"/>
    </source>
</evidence>
<dbReference type="AlphaFoldDB" id="A0A158L3E3"/>
<dbReference type="EMBL" id="FCOM02000101">
    <property type="protein sequence ID" value="SAL87765.1"/>
    <property type="molecule type" value="Genomic_DNA"/>
</dbReference>
<dbReference type="Pfam" id="PF21686">
    <property type="entry name" value="LigD_Prim-Pol"/>
    <property type="match status" value="1"/>
</dbReference>
<dbReference type="Gene3D" id="3.90.920.10">
    <property type="entry name" value="DNA primase, PRIM domain"/>
    <property type="match status" value="1"/>
</dbReference>
<evidence type="ECO:0000313" key="3">
    <source>
        <dbReference type="Proteomes" id="UP000055019"/>
    </source>
</evidence>
<accession>A0A158L3E3</accession>
<dbReference type="GO" id="GO:0016874">
    <property type="term" value="F:ligase activity"/>
    <property type="evidence" value="ECO:0007669"/>
    <property type="project" value="UniProtKB-KW"/>
</dbReference>
<dbReference type="InterPro" id="IPR014145">
    <property type="entry name" value="LigD_pol_dom"/>
</dbReference>
<sequence>MTVSDKRVGVSMPIAWDELTDIGRADQWTIKTAAPRMHSRSADPWDGFHRTRQGITVAMRRAVGLRRPPLEHTVSYGSLTCGAA</sequence>
<gene>
    <name evidence="2" type="ORF">AWB74_08255</name>
</gene>
<organism evidence="2 3">
    <name type="scientific">Caballeronia arvi</name>
    <dbReference type="NCBI Taxonomy" id="1777135"/>
    <lineage>
        <taxon>Bacteria</taxon>
        <taxon>Pseudomonadati</taxon>
        <taxon>Pseudomonadota</taxon>
        <taxon>Betaproteobacteria</taxon>
        <taxon>Burkholderiales</taxon>
        <taxon>Burkholderiaceae</taxon>
        <taxon>Caballeronia</taxon>
    </lineage>
</organism>
<evidence type="ECO:0000313" key="2">
    <source>
        <dbReference type="EMBL" id="SAL87765.1"/>
    </source>
</evidence>
<comment type="caution">
    <text evidence="2">The sequence shown here is derived from an EMBL/GenBank/DDBJ whole genome shotgun (WGS) entry which is preliminary data.</text>
</comment>
<proteinExistence type="predicted"/>
<keyword evidence="2" id="KW-0436">Ligase</keyword>
<keyword evidence="3" id="KW-1185">Reference proteome</keyword>